<dbReference type="Proteomes" id="UP000266677">
    <property type="component" value="Unassembled WGS sequence"/>
</dbReference>
<reference evidence="1 2" key="1">
    <citation type="submission" date="2018-09" db="EMBL/GenBank/DDBJ databases">
        <title>YIM PH21274 draft genome.</title>
        <authorList>
            <person name="Miao C."/>
        </authorList>
    </citation>
    <scope>NUCLEOTIDE SEQUENCE [LARGE SCALE GENOMIC DNA]</scope>
    <source>
        <strain evidence="1 2">YIM PH 21724</strain>
    </source>
</reference>
<dbReference type="OrthoDB" id="4743268at2"/>
<organism evidence="1 2">
    <name type="scientific">Nocardia panacis</name>
    <dbReference type="NCBI Taxonomy" id="2340916"/>
    <lineage>
        <taxon>Bacteria</taxon>
        <taxon>Bacillati</taxon>
        <taxon>Actinomycetota</taxon>
        <taxon>Actinomycetes</taxon>
        <taxon>Mycobacteriales</taxon>
        <taxon>Nocardiaceae</taxon>
        <taxon>Nocardia</taxon>
    </lineage>
</organism>
<keyword evidence="2" id="KW-1185">Reference proteome</keyword>
<accession>A0A3A4K4U2</accession>
<dbReference type="RefSeq" id="WP_120044877.1">
    <property type="nucleotide sequence ID" value="NZ_QZFU01000045.1"/>
</dbReference>
<gene>
    <name evidence="1" type="ORF">D5S18_32150</name>
</gene>
<sequence>MAATIWTTFQPVDADAQSNWSTILWEQSDINGISIPIRQGDARIGYNHFAQRHNLSSGGAVRQAIKVAKPITTGARVEYVTLFTHANDHEQVYLRVIAQAATTTDDREYSSPDGKYIGVVTAYCDSMNKCPYWLSNLQLS</sequence>
<dbReference type="EMBL" id="QZFU01000045">
    <property type="protein sequence ID" value="RJO69294.1"/>
    <property type="molecule type" value="Genomic_DNA"/>
</dbReference>
<evidence type="ECO:0000313" key="1">
    <source>
        <dbReference type="EMBL" id="RJO69294.1"/>
    </source>
</evidence>
<protein>
    <submittedName>
        <fullName evidence="1">Uncharacterized protein</fullName>
    </submittedName>
</protein>
<proteinExistence type="predicted"/>
<dbReference type="AlphaFoldDB" id="A0A3A4K4U2"/>
<evidence type="ECO:0000313" key="2">
    <source>
        <dbReference type="Proteomes" id="UP000266677"/>
    </source>
</evidence>
<comment type="caution">
    <text evidence="1">The sequence shown here is derived from an EMBL/GenBank/DDBJ whole genome shotgun (WGS) entry which is preliminary data.</text>
</comment>
<name>A0A3A4K4U2_9NOCA</name>